<dbReference type="OrthoDB" id="6155025at2"/>
<sequence>MLASLERLLRRRDAKPAARALITADGRSAASPLEAAREADIDIFVEAARSAAALGQAPWTLRDRVQLDTLERALEFTVHRQLWLQRDNDDVQHWQGRLLALRHADAPPLGLVLACRPDDEAAWQLRFFCIDKPWQGSGHGTRLLLAARRSLSGVPLRTRLPLACGAAVKSLEAAGFQRMHVDAAEIASFEASAQWD</sequence>
<dbReference type="EMBL" id="FNGI01000013">
    <property type="protein sequence ID" value="SDM16927.1"/>
    <property type="molecule type" value="Genomic_DNA"/>
</dbReference>
<dbReference type="AlphaFoldDB" id="A0A1G9R249"/>
<dbReference type="Proteomes" id="UP000198654">
    <property type="component" value="Unassembled WGS sequence"/>
</dbReference>
<evidence type="ECO:0008006" key="3">
    <source>
        <dbReference type="Google" id="ProtNLM"/>
    </source>
</evidence>
<dbReference type="InterPro" id="IPR016181">
    <property type="entry name" value="Acyl_CoA_acyltransferase"/>
</dbReference>
<keyword evidence="2" id="KW-1185">Reference proteome</keyword>
<dbReference type="RefSeq" id="WP_089730603.1">
    <property type="nucleotide sequence ID" value="NZ_FNGI01000013.1"/>
</dbReference>
<evidence type="ECO:0000313" key="1">
    <source>
        <dbReference type="EMBL" id="SDM16927.1"/>
    </source>
</evidence>
<reference evidence="1 2" key="1">
    <citation type="submission" date="2016-10" db="EMBL/GenBank/DDBJ databases">
        <authorList>
            <person name="de Groot N.N."/>
        </authorList>
    </citation>
    <scope>NUCLEOTIDE SEQUENCE [LARGE SCALE GENOMIC DNA]</scope>
    <source>
        <strain evidence="1 2">DSM 14789</strain>
    </source>
</reference>
<organism evidence="1 2">
    <name type="scientific">Modicisalibacter muralis</name>
    <dbReference type="NCBI Taxonomy" id="119000"/>
    <lineage>
        <taxon>Bacteria</taxon>
        <taxon>Pseudomonadati</taxon>
        <taxon>Pseudomonadota</taxon>
        <taxon>Gammaproteobacteria</taxon>
        <taxon>Oceanospirillales</taxon>
        <taxon>Halomonadaceae</taxon>
        <taxon>Modicisalibacter</taxon>
    </lineage>
</organism>
<proteinExistence type="predicted"/>
<dbReference type="Gene3D" id="3.40.630.30">
    <property type="match status" value="1"/>
</dbReference>
<protein>
    <recommendedName>
        <fullName evidence="3">N-acetyltransferase domain-containing protein</fullName>
    </recommendedName>
</protein>
<gene>
    <name evidence="1" type="ORF">SAMN05661010_03546</name>
</gene>
<dbReference type="STRING" id="119000.SAMN05661010_03546"/>
<evidence type="ECO:0000313" key="2">
    <source>
        <dbReference type="Proteomes" id="UP000198654"/>
    </source>
</evidence>
<name>A0A1G9R249_9GAMM</name>
<dbReference type="SUPFAM" id="SSF55729">
    <property type="entry name" value="Acyl-CoA N-acyltransferases (Nat)"/>
    <property type="match status" value="1"/>
</dbReference>
<accession>A0A1G9R249</accession>